<evidence type="ECO:0000256" key="5">
    <source>
        <dbReference type="ARBA" id="ARBA00023125"/>
    </source>
</evidence>
<evidence type="ECO:0000256" key="8">
    <source>
        <dbReference type="SAM" id="MobiDB-lite"/>
    </source>
</evidence>
<evidence type="ECO:0000313" key="11">
    <source>
        <dbReference type="EMBL" id="WIA21459.1"/>
    </source>
</evidence>
<dbReference type="InterPro" id="IPR023406">
    <property type="entry name" value="Topo_IA_AS"/>
</dbReference>
<dbReference type="PANTHER" id="PTHR11390:SF21">
    <property type="entry name" value="DNA TOPOISOMERASE 3-ALPHA"/>
    <property type="match status" value="1"/>
</dbReference>
<feature type="region of interest" description="Disordered" evidence="8">
    <location>
        <begin position="680"/>
        <end position="723"/>
    </location>
</feature>
<evidence type="ECO:0000256" key="3">
    <source>
        <dbReference type="ARBA" id="ARBA00012891"/>
    </source>
</evidence>
<dbReference type="Pfam" id="PF01751">
    <property type="entry name" value="Toprim"/>
    <property type="match status" value="1"/>
</dbReference>
<dbReference type="Pfam" id="PF01131">
    <property type="entry name" value="Topoisom_bac"/>
    <property type="match status" value="2"/>
</dbReference>
<dbReference type="CDD" id="cd00186">
    <property type="entry name" value="TOP1Ac"/>
    <property type="match status" value="1"/>
</dbReference>
<evidence type="ECO:0000256" key="7">
    <source>
        <dbReference type="RuleBase" id="RU362092"/>
    </source>
</evidence>
<evidence type="ECO:0000256" key="6">
    <source>
        <dbReference type="ARBA" id="ARBA00023235"/>
    </source>
</evidence>
<evidence type="ECO:0000259" key="10">
    <source>
        <dbReference type="PROSITE" id="PS52039"/>
    </source>
</evidence>
<organism evidence="11 12">
    <name type="scientific">Tetradesmus obliquus</name>
    <name type="common">Green alga</name>
    <name type="synonym">Acutodesmus obliquus</name>
    <dbReference type="NCBI Taxonomy" id="3088"/>
    <lineage>
        <taxon>Eukaryota</taxon>
        <taxon>Viridiplantae</taxon>
        <taxon>Chlorophyta</taxon>
        <taxon>core chlorophytes</taxon>
        <taxon>Chlorophyceae</taxon>
        <taxon>CS clade</taxon>
        <taxon>Sphaeropleales</taxon>
        <taxon>Scenedesmaceae</taxon>
        <taxon>Tetradesmus</taxon>
    </lineage>
</organism>
<dbReference type="PROSITE" id="PS52039">
    <property type="entry name" value="TOPO_IA_2"/>
    <property type="match status" value="1"/>
</dbReference>
<evidence type="ECO:0000256" key="2">
    <source>
        <dbReference type="ARBA" id="ARBA00009446"/>
    </source>
</evidence>
<dbReference type="InterPro" id="IPR003601">
    <property type="entry name" value="Topo_IA_2"/>
</dbReference>
<dbReference type="InterPro" id="IPR006171">
    <property type="entry name" value="TOPRIM_dom"/>
</dbReference>
<feature type="domain" description="Toprim" evidence="9">
    <location>
        <begin position="4"/>
        <end position="148"/>
    </location>
</feature>
<dbReference type="PROSITE" id="PS00396">
    <property type="entry name" value="TOPO_IA_1"/>
    <property type="match status" value="1"/>
</dbReference>
<dbReference type="InterPro" id="IPR003602">
    <property type="entry name" value="Topo_IA_DNA-bd_dom"/>
</dbReference>
<comment type="similarity">
    <text evidence="2 7">Belongs to the type IA topoisomerase family.</text>
</comment>
<keyword evidence="4 7" id="KW-0799">Topoisomerase</keyword>
<dbReference type="InterPro" id="IPR000380">
    <property type="entry name" value="Topo_IA"/>
</dbReference>
<gene>
    <name evidence="11" type="ORF">OEZ85_000666</name>
</gene>
<evidence type="ECO:0000256" key="1">
    <source>
        <dbReference type="ARBA" id="ARBA00000213"/>
    </source>
</evidence>
<dbReference type="InterPro" id="IPR034144">
    <property type="entry name" value="TOPRIM_TopoIII"/>
</dbReference>
<reference evidence="11 12" key="1">
    <citation type="submission" date="2023-05" db="EMBL/GenBank/DDBJ databases">
        <title>A 100% complete, gapless, phased diploid assembly of the Scenedesmus obliquus UTEX 3031 genome.</title>
        <authorList>
            <person name="Biondi T.C."/>
            <person name="Hanschen E.R."/>
            <person name="Kwon T."/>
            <person name="Eng W."/>
            <person name="Kruse C.P.S."/>
            <person name="Koehler S.I."/>
            <person name="Kunde Y."/>
            <person name="Gleasner C.D."/>
            <person name="You Mak K.T."/>
            <person name="Polle J."/>
            <person name="Hovde B.T."/>
            <person name="Starkenburg S.R."/>
        </authorList>
    </citation>
    <scope>NUCLEOTIDE SEQUENCE [LARGE SCALE GENOMIC DNA]</scope>
    <source>
        <strain evidence="11 12">DOE0152z</strain>
    </source>
</reference>
<dbReference type="Gene3D" id="1.10.290.10">
    <property type="entry name" value="Topoisomerase I, domain 4"/>
    <property type="match status" value="2"/>
</dbReference>
<dbReference type="InterPro" id="IPR023405">
    <property type="entry name" value="Topo_IA_core_domain"/>
</dbReference>
<keyword evidence="12" id="KW-1185">Reference proteome</keyword>
<dbReference type="EC" id="5.6.2.1" evidence="3 7"/>
<dbReference type="EMBL" id="CP126220">
    <property type="protein sequence ID" value="WIA21459.1"/>
    <property type="molecule type" value="Genomic_DNA"/>
</dbReference>
<comment type="function">
    <text evidence="7">Introduces a single-strand break via transesterification at a target site in duplex DNA. Releases the supercoiling and torsional tension of DNA introduced during the DNA replication and transcription by transiently cleaving and rejoining one strand of the DNA duplex. The scissile phosphodiester is attacked by the catalytic tyrosine of the enzyme, resulting in the formation of a DNA-(5'-phosphotyrosyl)-enzyme intermediate and the expulsion of a 3'-OH DNA strand.</text>
</comment>
<dbReference type="InterPro" id="IPR013826">
    <property type="entry name" value="Topo_IA_cen_sub3"/>
</dbReference>
<dbReference type="CDD" id="cd03362">
    <property type="entry name" value="TOPRIM_TopoIA_TopoIII"/>
    <property type="match status" value="1"/>
</dbReference>
<name>A0ABY8UIV5_TETOB</name>
<keyword evidence="5 7" id="KW-0238">DNA-binding</keyword>
<dbReference type="PANTHER" id="PTHR11390">
    <property type="entry name" value="PROKARYOTIC DNA TOPOISOMERASE"/>
    <property type="match status" value="1"/>
</dbReference>
<feature type="domain" description="Topo IA-type catalytic" evidence="10">
    <location>
        <begin position="166"/>
        <end position="660"/>
    </location>
</feature>
<feature type="compositionally biased region" description="Low complexity" evidence="8">
    <location>
        <begin position="259"/>
        <end position="273"/>
    </location>
</feature>
<dbReference type="PRINTS" id="PR00417">
    <property type="entry name" value="PRTPISMRASEI"/>
</dbReference>
<dbReference type="InterPro" id="IPR013824">
    <property type="entry name" value="Topo_IA_cen_sub1"/>
</dbReference>
<dbReference type="Gene3D" id="3.40.50.140">
    <property type="match status" value="1"/>
</dbReference>
<comment type="catalytic activity">
    <reaction evidence="1 7">
        <text>ATP-independent breakage of single-stranded DNA, followed by passage and rejoining.</text>
        <dbReference type="EC" id="5.6.2.1"/>
    </reaction>
</comment>
<feature type="compositionally biased region" description="Gly residues" evidence="8">
    <location>
        <begin position="682"/>
        <end position="707"/>
    </location>
</feature>
<evidence type="ECO:0000259" key="9">
    <source>
        <dbReference type="PROSITE" id="PS50880"/>
    </source>
</evidence>
<dbReference type="SMART" id="SM00437">
    <property type="entry name" value="TOP1Ac"/>
    <property type="match status" value="1"/>
</dbReference>
<keyword evidence="6 7" id="KW-0413">Isomerase</keyword>
<dbReference type="Gene3D" id="1.10.460.10">
    <property type="entry name" value="Topoisomerase I, domain 2"/>
    <property type="match status" value="2"/>
</dbReference>
<dbReference type="SMART" id="SM00436">
    <property type="entry name" value="TOP1Bc"/>
    <property type="match status" value="1"/>
</dbReference>
<evidence type="ECO:0000313" key="12">
    <source>
        <dbReference type="Proteomes" id="UP001244341"/>
    </source>
</evidence>
<dbReference type="SUPFAM" id="SSF56712">
    <property type="entry name" value="Prokaryotic type I DNA topoisomerase"/>
    <property type="match status" value="1"/>
</dbReference>
<dbReference type="InterPro" id="IPR013497">
    <property type="entry name" value="Topo_IA_cen"/>
</dbReference>
<feature type="compositionally biased region" description="Gly residues" evidence="8">
    <location>
        <begin position="714"/>
        <end position="723"/>
    </location>
</feature>
<sequence length="791" mass="86624">MPIKVLNVAEKPSVAKEVSRILSNGGARSRRGRSQYNPIWEFCYTINGQQCDMVFTSVAGHLMELEFAGQYKRWRGCSPLDLYTAPVVKDVPADKAPLKQNLQELARQCQWLVLWLDCDREGENISFEVINVCQAVNRNMRILRARFSALIPRELQRALQQLVAPNAADAAAVDARQEIDLRIGASFTRFQTLLLQDKFDWAGGGVEAERLILSYGPCQFPTLGIIVQRAWEIQSHIPEPFWYIAVSYRPDPAAAANDGQQQQQGQPQRKPGQQLHCDFKWARDRLFDQGVAALLYEQCAEEPTATVMQVHGRATYKRAPVPLATLEMCKSASGILRLSGERIMKLAEELYQGGWISYPRTETDAYDPGMDLRRIDMDLRVRAAGVEWGSGKSQQQQFARRKETDAYDPGMDLRAIVSEHTGDGRWGPHAAAILAGSMWKPPRPGGHDDKAHPPIHPTRYSAGENDWSHDKRLLYEFVVRHFLASCSKDAVAFETTVTIDIAGEAFRTTGLMITERNWLDVFTWATWGGNAHLPHFVEGQTFLPSELALRQGATQPPPRLAERDLIAAMERYGIGTDATVAEHIQKQIERGYAEKDAALTFWPTNLGESLISSYRRMGLDNLWKPDLRGRIEQGISRIAAGLVTKDTILSQAINAFRTDFQLANTRTQLMLNEVARFFQRRGPGGAAPGGGGPGGGGGGGGGGSGPGGRPPPGGGGGGGGGPRGALVAAAVELLVAGAAREARAGAKQQQGLAVEQGQQQQQEAGREQQQQQQEVVGAGAGAALYQPLVPP</sequence>
<evidence type="ECO:0000256" key="4">
    <source>
        <dbReference type="ARBA" id="ARBA00023029"/>
    </source>
</evidence>
<proteinExistence type="inferred from homology"/>
<dbReference type="PROSITE" id="PS50880">
    <property type="entry name" value="TOPRIM"/>
    <property type="match status" value="1"/>
</dbReference>
<feature type="region of interest" description="Disordered" evidence="8">
    <location>
        <begin position="740"/>
        <end position="775"/>
    </location>
</feature>
<dbReference type="SMART" id="SM00493">
    <property type="entry name" value="TOPRIM"/>
    <property type="match status" value="1"/>
</dbReference>
<dbReference type="Proteomes" id="UP001244341">
    <property type="component" value="Chromosome 13b"/>
</dbReference>
<protein>
    <recommendedName>
        <fullName evidence="3 7">DNA topoisomerase</fullName>
        <ecNumber evidence="3 7">5.6.2.1</ecNumber>
    </recommendedName>
</protein>
<feature type="region of interest" description="Disordered" evidence="8">
    <location>
        <begin position="254"/>
        <end position="273"/>
    </location>
</feature>
<accession>A0ABY8UIV5</accession>